<keyword evidence="2" id="KW-0378">Hydrolase</keyword>
<organism evidence="4 5">
    <name type="scientific">Pantoea coffeiphila</name>
    <dbReference type="NCBI Taxonomy" id="1465635"/>
    <lineage>
        <taxon>Bacteria</taxon>
        <taxon>Pseudomonadati</taxon>
        <taxon>Pseudomonadota</taxon>
        <taxon>Gammaproteobacteria</taxon>
        <taxon>Enterobacterales</taxon>
        <taxon>Erwiniaceae</taxon>
        <taxon>Pantoea</taxon>
    </lineage>
</organism>
<keyword evidence="1" id="KW-0540">Nuclease</keyword>
<dbReference type="EMBL" id="PDET01000029">
    <property type="protein sequence ID" value="PRD12651.1"/>
    <property type="molecule type" value="Genomic_DNA"/>
</dbReference>
<evidence type="ECO:0000259" key="3">
    <source>
        <dbReference type="SMART" id="SM00479"/>
    </source>
</evidence>
<dbReference type="SUPFAM" id="SSF53098">
    <property type="entry name" value="Ribonuclease H-like"/>
    <property type="match status" value="1"/>
</dbReference>
<reference evidence="4 5" key="1">
    <citation type="submission" date="2017-10" db="EMBL/GenBank/DDBJ databases">
        <title>Draft genome of two endophytic bacteria isolated from 'guarana' Paullinia cupana (Mart.) Ducke.</title>
        <authorList>
            <person name="Siqueira K.A."/>
            <person name="Liotti R.G."/>
            <person name="Mendes T.A."/>
            <person name="Soares M.A."/>
        </authorList>
    </citation>
    <scope>NUCLEOTIDE SEQUENCE [LARGE SCALE GENOMIC DNA]</scope>
    <source>
        <strain evidence="4 5">342</strain>
    </source>
</reference>
<dbReference type="OrthoDB" id="280774at2"/>
<name>A0A2S9I4F7_9GAMM</name>
<sequence>MNNGKTISAATAKQWLQDNRLILDTETTGLDSTAEIVEIAIINCQGEVLLNTLVRPVHDIPPEATAIHGINNEMVADAPGWKDIHNKVISLLRPTGFIAYNSDFDARLMVQTADISHALHEDPVAEVLELNAMHDCAMLLYAEFYGQWNEQRGSYRWQRLTTAAEQQGVKVEGQPHRALADCLLTLGVIKAIAAGGAK</sequence>
<dbReference type="GO" id="GO:0005829">
    <property type="term" value="C:cytosol"/>
    <property type="evidence" value="ECO:0007669"/>
    <property type="project" value="TreeGrafter"/>
</dbReference>
<dbReference type="PANTHER" id="PTHR30231:SF41">
    <property type="entry name" value="DNA POLYMERASE III SUBUNIT EPSILON"/>
    <property type="match status" value="1"/>
</dbReference>
<keyword evidence="2" id="KW-0269">Exonuclease</keyword>
<dbReference type="InterPro" id="IPR012337">
    <property type="entry name" value="RNaseH-like_sf"/>
</dbReference>
<dbReference type="SMART" id="SM00479">
    <property type="entry name" value="EXOIII"/>
    <property type="match status" value="1"/>
</dbReference>
<proteinExistence type="predicted"/>
<dbReference type="Pfam" id="PF00929">
    <property type="entry name" value="RNase_T"/>
    <property type="match status" value="1"/>
</dbReference>
<evidence type="ECO:0000313" key="5">
    <source>
        <dbReference type="Proteomes" id="UP000239181"/>
    </source>
</evidence>
<gene>
    <name evidence="4" type="ORF">CQW29_25690</name>
</gene>
<dbReference type="InterPro" id="IPR013520">
    <property type="entry name" value="Ribonucl_H"/>
</dbReference>
<dbReference type="CDD" id="cd06127">
    <property type="entry name" value="DEDDh"/>
    <property type="match status" value="1"/>
</dbReference>
<dbReference type="InterPro" id="IPR036397">
    <property type="entry name" value="RNaseH_sf"/>
</dbReference>
<accession>A0A2S9I4F7</accession>
<keyword evidence="5" id="KW-1185">Reference proteome</keyword>
<dbReference type="Gene3D" id="3.30.420.10">
    <property type="entry name" value="Ribonuclease H-like superfamily/Ribonuclease H"/>
    <property type="match status" value="1"/>
</dbReference>
<dbReference type="PANTHER" id="PTHR30231">
    <property type="entry name" value="DNA POLYMERASE III SUBUNIT EPSILON"/>
    <property type="match status" value="1"/>
</dbReference>
<dbReference type="GO" id="GO:0003676">
    <property type="term" value="F:nucleic acid binding"/>
    <property type="evidence" value="ECO:0007669"/>
    <property type="project" value="InterPro"/>
</dbReference>
<protein>
    <submittedName>
        <fullName evidence="4">DNA polymerase III subunit epsilon</fullName>
    </submittedName>
</protein>
<feature type="domain" description="Exonuclease" evidence="3">
    <location>
        <begin position="19"/>
        <end position="198"/>
    </location>
</feature>
<evidence type="ECO:0000313" key="4">
    <source>
        <dbReference type="EMBL" id="PRD12651.1"/>
    </source>
</evidence>
<evidence type="ECO:0000256" key="1">
    <source>
        <dbReference type="ARBA" id="ARBA00022722"/>
    </source>
</evidence>
<evidence type="ECO:0000256" key="2">
    <source>
        <dbReference type="ARBA" id="ARBA00022839"/>
    </source>
</evidence>
<dbReference type="GO" id="GO:0045004">
    <property type="term" value="P:DNA replication proofreading"/>
    <property type="evidence" value="ECO:0007669"/>
    <property type="project" value="TreeGrafter"/>
</dbReference>
<dbReference type="GO" id="GO:0008408">
    <property type="term" value="F:3'-5' exonuclease activity"/>
    <property type="evidence" value="ECO:0007669"/>
    <property type="project" value="TreeGrafter"/>
</dbReference>
<comment type="caution">
    <text evidence="4">The sequence shown here is derived from an EMBL/GenBank/DDBJ whole genome shotgun (WGS) entry which is preliminary data.</text>
</comment>
<dbReference type="AlphaFoldDB" id="A0A2S9I4F7"/>
<dbReference type="Proteomes" id="UP000239181">
    <property type="component" value="Unassembled WGS sequence"/>
</dbReference>